<gene>
    <name evidence="3" type="ORF">TsocGM_24045</name>
</gene>
<dbReference type="Pfam" id="PF07963">
    <property type="entry name" value="N_methyl"/>
    <property type="match status" value="1"/>
</dbReference>
<reference evidence="3 4" key="2">
    <citation type="submission" date="2019-01" db="EMBL/GenBank/DDBJ databases">
        <title>Tautonia sociabilis, a novel thermotolerant planctomycete of Isosphaeraceae family, isolated from a 4000 m deep subterranean habitat.</title>
        <authorList>
            <person name="Kovaleva O.L."/>
            <person name="Elcheninov A.G."/>
            <person name="Van Heerden E."/>
            <person name="Toshchakov S.V."/>
            <person name="Novikov A."/>
            <person name="Bonch-Osmolovskaya E.A."/>
            <person name="Kublanov I.V."/>
        </authorList>
    </citation>
    <scope>NUCLEOTIDE SEQUENCE [LARGE SCALE GENOMIC DNA]</scope>
    <source>
        <strain evidence="3 4">GM2012</strain>
    </source>
</reference>
<feature type="region of interest" description="Disordered" evidence="1">
    <location>
        <begin position="220"/>
        <end position="242"/>
    </location>
</feature>
<organism evidence="3 4">
    <name type="scientific">Tautonia sociabilis</name>
    <dbReference type="NCBI Taxonomy" id="2080755"/>
    <lineage>
        <taxon>Bacteria</taxon>
        <taxon>Pseudomonadati</taxon>
        <taxon>Planctomycetota</taxon>
        <taxon>Planctomycetia</taxon>
        <taxon>Isosphaerales</taxon>
        <taxon>Isosphaeraceae</taxon>
        <taxon>Tautonia</taxon>
    </lineage>
</organism>
<feature type="transmembrane region" description="Helical" evidence="2">
    <location>
        <begin position="20"/>
        <end position="43"/>
    </location>
</feature>
<evidence type="ECO:0000256" key="1">
    <source>
        <dbReference type="SAM" id="MobiDB-lite"/>
    </source>
</evidence>
<evidence type="ECO:0000313" key="4">
    <source>
        <dbReference type="Proteomes" id="UP000280296"/>
    </source>
</evidence>
<keyword evidence="4" id="KW-1185">Reference proteome</keyword>
<sequence length="666" mass="72982">MRCPTVRPTSPRGRRGLTLVELLVSIALMLIVMSIIVAVFTAATGAMTGAQKDQELAGVARRLETTLIQDLRGATARFTPPLNPDDNLGYFEYGENSFADAQGEDTDDYLAFTVRAPVGQPFTGRVMLPRGFWPNGTALAGQVRYAPTTVTSDTAEVIYFLRNGNLYRRVLLVAPNQRLYFDSHVAGAYRFGNAGFDGFSLSGANEPEVSWQGANDISVRPSESVSPQNDAPPIPNTLGDLTNRHNRFARPRFFNDLLTNSGGNPTPGGDGTIDDFFGSGGLSPDGVADFYPTLYPNNAPLRPGRPASADDNLDTLAFPFVFPSAYSVGTPLSVGEIHDGTTITYVNTIDGSNRTRVNHAPLQTGDNLVGDDLQPEINWTIPPGERFTYWGFPTWAETRSINWTAANKRLMYHEFFGTVPTPADRRRYQAYGLSWQARAGGLPNRLPPQLPPLGPWYSDGAGDPYLAPNQDPTLASDPTLLNSSWQDDLIATNVRSFDVKVLDPRAPAYSQLAGINLTTDYYDLGYASSPNVKNDVTVTFPGETITLGHEGRIPPLTSDNRIDYQMERVFGDSGVIPGRNNIGDDSAGTVRLRRVWDTWSTDYAFAPLHGIDPTAHPPYQGRPLYPSYPPPYPAPLRGIQIQIRLTTPDDTLLKVITVREDFTDKL</sequence>
<protein>
    <submittedName>
        <fullName evidence="3">Type II secretion system protein</fullName>
    </submittedName>
</protein>
<evidence type="ECO:0000313" key="3">
    <source>
        <dbReference type="EMBL" id="RUL82037.1"/>
    </source>
</evidence>
<dbReference type="OrthoDB" id="231157at2"/>
<reference evidence="3 4" key="1">
    <citation type="submission" date="2018-12" db="EMBL/GenBank/DDBJ databases">
        <authorList>
            <person name="Toschakov S.V."/>
        </authorList>
    </citation>
    <scope>NUCLEOTIDE SEQUENCE [LARGE SCALE GENOMIC DNA]</scope>
    <source>
        <strain evidence="3 4">GM2012</strain>
    </source>
</reference>
<proteinExistence type="predicted"/>
<name>A0A432MCM9_9BACT</name>
<accession>A0A432MCM9</accession>
<dbReference type="Proteomes" id="UP000280296">
    <property type="component" value="Unassembled WGS sequence"/>
</dbReference>
<dbReference type="PROSITE" id="PS00409">
    <property type="entry name" value="PROKAR_NTER_METHYL"/>
    <property type="match status" value="1"/>
</dbReference>
<dbReference type="AlphaFoldDB" id="A0A432MCM9"/>
<keyword evidence="2" id="KW-1133">Transmembrane helix</keyword>
<dbReference type="NCBIfam" id="TIGR02532">
    <property type="entry name" value="IV_pilin_GFxxxE"/>
    <property type="match status" value="1"/>
</dbReference>
<dbReference type="InterPro" id="IPR012902">
    <property type="entry name" value="N_methyl_site"/>
</dbReference>
<dbReference type="RefSeq" id="WP_126728011.1">
    <property type="nucleotide sequence ID" value="NZ_RYZH01000078.1"/>
</dbReference>
<evidence type="ECO:0000256" key="2">
    <source>
        <dbReference type="SAM" id="Phobius"/>
    </source>
</evidence>
<dbReference type="EMBL" id="RYZH01000078">
    <property type="protein sequence ID" value="RUL82037.1"/>
    <property type="molecule type" value="Genomic_DNA"/>
</dbReference>
<keyword evidence="2" id="KW-0472">Membrane</keyword>
<comment type="caution">
    <text evidence="3">The sequence shown here is derived from an EMBL/GenBank/DDBJ whole genome shotgun (WGS) entry which is preliminary data.</text>
</comment>
<keyword evidence="2" id="KW-0812">Transmembrane</keyword>